<name>A0ABQ9IEF7_9NEOP</name>
<gene>
    <name evidence="1" type="ORF">PR048_000377</name>
</gene>
<protein>
    <submittedName>
        <fullName evidence="1">Uncharacterized protein</fullName>
    </submittedName>
</protein>
<proteinExistence type="predicted"/>
<evidence type="ECO:0000313" key="2">
    <source>
        <dbReference type="Proteomes" id="UP001159363"/>
    </source>
</evidence>
<keyword evidence="2" id="KW-1185">Reference proteome</keyword>
<dbReference type="EMBL" id="JARBHB010000001">
    <property type="protein sequence ID" value="KAJ8895052.1"/>
    <property type="molecule type" value="Genomic_DNA"/>
</dbReference>
<comment type="caution">
    <text evidence="1">The sequence shown here is derived from an EMBL/GenBank/DDBJ whole genome shotgun (WGS) entry which is preliminary data.</text>
</comment>
<organism evidence="1 2">
    <name type="scientific">Dryococelus australis</name>
    <dbReference type="NCBI Taxonomy" id="614101"/>
    <lineage>
        <taxon>Eukaryota</taxon>
        <taxon>Metazoa</taxon>
        <taxon>Ecdysozoa</taxon>
        <taxon>Arthropoda</taxon>
        <taxon>Hexapoda</taxon>
        <taxon>Insecta</taxon>
        <taxon>Pterygota</taxon>
        <taxon>Neoptera</taxon>
        <taxon>Polyneoptera</taxon>
        <taxon>Phasmatodea</taxon>
        <taxon>Verophasmatodea</taxon>
        <taxon>Anareolatae</taxon>
        <taxon>Phasmatidae</taxon>
        <taxon>Eurycanthinae</taxon>
        <taxon>Dryococelus</taxon>
    </lineage>
</organism>
<evidence type="ECO:0000313" key="1">
    <source>
        <dbReference type="EMBL" id="KAJ8895052.1"/>
    </source>
</evidence>
<dbReference type="Proteomes" id="UP001159363">
    <property type="component" value="Chromosome 1"/>
</dbReference>
<accession>A0ABQ9IEF7</accession>
<reference evidence="1 2" key="1">
    <citation type="submission" date="2023-02" db="EMBL/GenBank/DDBJ databases">
        <title>LHISI_Scaffold_Assembly.</title>
        <authorList>
            <person name="Stuart O.P."/>
            <person name="Cleave R."/>
            <person name="Magrath M.J.L."/>
            <person name="Mikheyev A.S."/>
        </authorList>
    </citation>
    <scope>NUCLEOTIDE SEQUENCE [LARGE SCALE GENOMIC DNA]</scope>
    <source>
        <strain evidence="1">Daus_M_001</strain>
        <tissue evidence="1">Leg muscle</tissue>
    </source>
</reference>
<sequence>MSSETNLLAESILLDDDIPQQLLGTFYKEQQEQTARTRTRSRVYHSRYYRAALRGDQVGVQAHDMGLMDNEYWHCGALYFADEGIKCGGMFTMCCMRGKVHLPPLGEYPELLHHLLTGDSDECADYRQFNRNYTAALLFASFFADGIV</sequence>